<reference evidence="2 3" key="1">
    <citation type="submission" date="2020-04" db="EMBL/GenBank/DDBJ databases">
        <title>The first description of lens atrophy caused by putative novel Shewanella sp. that is a new emerging pathogen for cultured rainbow trout?</title>
        <authorList>
            <person name="Saticioglu I.B."/>
            <person name="Duman M."/>
            <person name="Altun S."/>
        </authorList>
    </citation>
    <scope>NUCLEOTIDE SEQUENCE [LARGE SCALE GENOMIC DNA]</scope>
    <source>
        <strain evidence="2 3">S-1</strain>
    </source>
</reference>
<comment type="caution">
    <text evidence="2">The sequence shown here is derived from an EMBL/GenBank/DDBJ whole genome shotgun (WGS) entry which is preliminary data.</text>
</comment>
<keyword evidence="1" id="KW-0472">Membrane</keyword>
<evidence type="ECO:0000313" key="3">
    <source>
        <dbReference type="Proteomes" id="UP000527352"/>
    </source>
</evidence>
<evidence type="ECO:0000256" key="1">
    <source>
        <dbReference type="SAM" id="Phobius"/>
    </source>
</evidence>
<proteinExistence type="predicted"/>
<accession>A0ABX1KRU7</accession>
<organism evidence="2 3">
    <name type="scientific">Shewanella oncorhynchi</name>
    <dbReference type="NCBI Taxonomy" id="2726434"/>
    <lineage>
        <taxon>Bacteria</taxon>
        <taxon>Pseudomonadati</taxon>
        <taxon>Pseudomonadota</taxon>
        <taxon>Gammaproteobacteria</taxon>
        <taxon>Alteromonadales</taxon>
        <taxon>Shewanellaceae</taxon>
        <taxon>Shewanella</taxon>
    </lineage>
</organism>
<sequence length="334" mass="38031">MWLVEFVDGHLHGVILPVEPKLVITGSNKDIDAETLYVPEILPVSTRWEFCNDKNIICIRGSRKNDRLKKLKSGRIYCLRGIAFFVYQEGKRKPQWLSYLARKYQALIMLTLLLNAGLGLGMWMVYQANQYTQIAEHLTQLNGSYVKNGKLKVPNSASFLLLPEALQANAEIVEANNLQILSQPVVELVSSDSKQPVSYKVINKVDRDQIQVETFETDNRVMAVLGEYGLSFNKINDTWFVNDNAKAAIVLRANGLQDIIPSVSVRNDSTQVIDNANFPYSIFYSSTSRGYLYDDKYRYWVGSNVPLLGVIQSISRNKVIFKDSNQIRVYFIQQ</sequence>
<dbReference type="RefSeq" id="WP_168827158.1">
    <property type="nucleotide sequence ID" value="NZ_JABAEB010000014.1"/>
</dbReference>
<protein>
    <submittedName>
        <fullName evidence="2">Uncharacterized protein</fullName>
    </submittedName>
</protein>
<keyword evidence="1" id="KW-1133">Transmembrane helix</keyword>
<dbReference type="Proteomes" id="UP000527352">
    <property type="component" value="Unassembled WGS sequence"/>
</dbReference>
<keyword evidence="3" id="KW-1185">Reference proteome</keyword>
<feature type="transmembrane region" description="Helical" evidence="1">
    <location>
        <begin position="106"/>
        <end position="126"/>
    </location>
</feature>
<evidence type="ECO:0000313" key="2">
    <source>
        <dbReference type="EMBL" id="NLQ24937.1"/>
    </source>
</evidence>
<name>A0ABX1KRU7_9GAMM</name>
<dbReference type="EMBL" id="JABAEB010000014">
    <property type="protein sequence ID" value="NLQ24937.1"/>
    <property type="molecule type" value="Genomic_DNA"/>
</dbReference>
<gene>
    <name evidence="2" type="ORF">HGO26_18895</name>
</gene>
<keyword evidence="1" id="KW-0812">Transmembrane</keyword>